<dbReference type="eggNOG" id="COG3677">
    <property type="taxonomic scope" value="Bacteria"/>
</dbReference>
<evidence type="ECO:0000256" key="3">
    <source>
        <dbReference type="ARBA" id="ARBA00022578"/>
    </source>
</evidence>
<organism evidence="6 7">
    <name type="scientific">Schaalia turicensis ACS-279-V-Col4</name>
    <dbReference type="NCBI Taxonomy" id="883077"/>
    <lineage>
        <taxon>Bacteria</taxon>
        <taxon>Bacillati</taxon>
        <taxon>Actinomycetota</taxon>
        <taxon>Actinomycetes</taxon>
        <taxon>Actinomycetales</taxon>
        <taxon>Actinomycetaceae</taxon>
        <taxon>Schaalia</taxon>
    </lineage>
</organism>
<keyword evidence="5" id="KW-0233">DNA recombination</keyword>
<name>K0YPN6_9ACTO</name>
<dbReference type="GO" id="GO:0003677">
    <property type="term" value="F:DNA binding"/>
    <property type="evidence" value="ECO:0007669"/>
    <property type="project" value="UniProtKB-KW"/>
</dbReference>
<dbReference type="Pfam" id="PF00872">
    <property type="entry name" value="Transposase_mut"/>
    <property type="match status" value="1"/>
</dbReference>
<proteinExistence type="inferred from homology"/>
<dbReference type="AlphaFoldDB" id="K0YPN6"/>
<comment type="similarity">
    <text evidence="2">Belongs to the transposase mutator family.</text>
</comment>
<evidence type="ECO:0000256" key="2">
    <source>
        <dbReference type="ARBA" id="ARBA00010961"/>
    </source>
</evidence>
<dbReference type="GO" id="GO:0004803">
    <property type="term" value="F:transposase activity"/>
    <property type="evidence" value="ECO:0007669"/>
    <property type="project" value="InterPro"/>
</dbReference>
<dbReference type="HOGENOM" id="CLU_062186_2_0_11"/>
<keyword evidence="7" id="KW-1185">Reference proteome</keyword>
<gene>
    <name evidence="6" type="ORF">HMPREF9241_01436</name>
</gene>
<reference evidence="6 7" key="1">
    <citation type="submission" date="2012-07" db="EMBL/GenBank/DDBJ databases">
        <title>The Genome Sequence of Actinomyces turicensis ACS-279-V-COL4.</title>
        <authorList>
            <consortium name="The Broad Institute Genome Sequencing Platform"/>
            <person name="Earl A."/>
            <person name="Ward D."/>
            <person name="Feldgarden M."/>
            <person name="Gevers D."/>
            <person name="Saerens B."/>
            <person name="Vaneechoutte M."/>
            <person name="Walker B."/>
            <person name="Young S.K."/>
            <person name="Zeng Q."/>
            <person name="Gargeya S."/>
            <person name="Fitzgerald M."/>
            <person name="Haas B."/>
            <person name="Abouelleil A."/>
            <person name="Alvarado L."/>
            <person name="Arachchi H.M."/>
            <person name="Berlin A."/>
            <person name="Chapman S.B."/>
            <person name="Goldberg J."/>
            <person name="Griggs A."/>
            <person name="Gujja S."/>
            <person name="Hansen M."/>
            <person name="Howarth C."/>
            <person name="Imamovic A."/>
            <person name="Larimer J."/>
            <person name="McCowen C."/>
            <person name="Montmayeur A."/>
            <person name="Murphy C."/>
            <person name="Neiman D."/>
            <person name="Pearson M."/>
            <person name="Priest M."/>
            <person name="Roberts A."/>
            <person name="Saif S."/>
            <person name="Shea T."/>
            <person name="Sisk P."/>
            <person name="Sykes S."/>
            <person name="Wortman J."/>
            <person name="Nusbaum C."/>
            <person name="Birren B."/>
        </authorList>
    </citation>
    <scope>NUCLEOTIDE SEQUENCE [LARGE SCALE GENOMIC DNA]</scope>
    <source>
        <strain evidence="6 7">ACS-279-V-Col4</strain>
    </source>
</reference>
<accession>K0YPN6</accession>
<dbReference type="Proteomes" id="UP000003994">
    <property type="component" value="Unassembled WGS sequence"/>
</dbReference>
<dbReference type="GO" id="GO:0006313">
    <property type="term" value="P:DNA transposition"/>
    <property type="evidence" value="ECO:0007669"/>
    <property type="project" value="InterPro"/>
</dbReference>
<comment type="caution">
    <text evidence="6">The sequence shown here is derived from an EMBL/GenBank/DDBJ whole genome shotgun (WGS) entry which is preliminary data.</text>
</comment>
<evidence type="ECO:0000313" key="6">
    <source>
        <dbReference type="EMBL" id="EJZ85436.1"/>
    </source>
</evidence>
<dbReference type="EMBL" id="AGWQ01000008">
    <property type="protein sequence ID" value="EJZ85436.1"/>
    <property type="molecule type" value="Genomic_DNA"/>
</dbReference>
<evidence type="ECO:0000313" key="7">
    <source>
        <dbReference type="Proteomes" id="UP000003994"/>
    </source>
</evidence>
<sequence>MGNPRCLVCGGSTHKWGKTAAGRVRFRCSKCGASQSRRNDIQARYFAAFLEFATGRLRYQDLLGGGRSARRHFERFWHLWPTSPLVDEVHHVVFVDGIYLACNVVVLIACTKKHVLGWYVAKGEYSGAWQALFDRIAPPDVVICDGGSGIASALQAQWPTTRVQRCTFHAFSAVKRKTTTRPRTQAGVELYGLAKRLLHIKT</sequence>
<dbReference type="InterPro" id="IPR001207">
    <property type="entry name" value="Transposase_mutator"/>
</dbReference>
<keyword evidence="3" id="KW-0815">Transposition</keyword>
<evidence type="ECO:0000256" key="1">
    <source>
        <dbReference type="ARBA" id="ARBA00002190"/>
    </source>
</evidence>
<dbReference type="STRING" id="883077.HMPREF9241_01436"/>
<protein>
    <recommendedName>
        <fullName evidence="8">MULE transposase domain-containing protein</fullName>
    </recommendedName>
</protein>
<keyword evidence="4" id="KW-0238">DNA-binding</keyword>
<comment type="function">
    <text evidence="1">Required for the transposition of the insertion element.</text>
</comment>
<evidence type="ECO:0000256" key="4">
    <source>
        <dbReference type="ARBA" id="ARBA00023125"/>
    </source>
</evidence>
<evidence type="ECO:0008006" key="8">
    <source>
        <dbReference type="Google" id="ProtNLM"/>
    </source>
</evidence>
<evidence type="ECO:0000256" key="5">
    <source>
        <dbReference type="ARBA" id="ARBA00023172"/>
    </source>
</evidence>